<dbReference type="Proteomes" id="UP000799436">
    <property type="component" value="Unassembled WGS sequence"/>
</dbReference>
<feature type="binding site" evidence="6">
    <location>
        <position position="223"/>
    </location>
    <ligand>
        <name>FAD</name>
        <dbReference type="ChEBI" id="CHEBI:57692"/>
    </ligand>
</feature>
<reference evidence="9" key="1">
    <citation type="journal article" date="2020" name="Stud. Mycol.">
        <title>101 Dothideomycetes genomes: a test case for predicting lifestyles and emergence of pathogens.</title>
        <authorList>
            <person name="Haridas S."/>
            <person name="Albert R."/>
            <person name="Binder M."/>
            <person name="Bloem J."/>
            <person name="Labutti K."/>
            <person name="Salamov A."/>
            <person name="Andreopoulos B."/>
            <person name="Baker S."/>
            <person name="Barry K."/>
            <person name="Bills G."/>
            <person name="Bluhm B."/>
            <person name="Cannon C."/>
            <person name="Castanera R."/>
            <person name="Culley D."/>
            <person name="Daum C."/>
            <person name="Ezra D."/>
            <person name="Gonzalez J."/>
            <person name="Henrissat B."/>
            <person name="Kuo A."/>
            <person name="Liang C."/>
            <person name="Lipzen A."/>
            <person name="Lutzoni F."/>
            <person name="Magnuson J."/>
            <person name="Mondo S."/>
            <person name="Nolan M."/>
            <person name="Ohm R."/>
            <person name="Pangilinan J."/>
            <person name="Park H.-J."/>
            <person name="Ramirez L."/>
            <person name="Alfaro M."/>
            <person name="Sun H."/>
            <person name="Tritt A."/>
            <person name="Yoshinaga Y."/>
            <person name="Zwiers L.-H."/>
            <person name="Turgeon B."/>
            <person name="Goodwin S."/>
            <person name="Spatafora J."/>
            <person name="Crous P."/>
            <person name="Grigoriev I."/>
        </authorList>
    </citation>
    <scope>NUCLEOTIDE SEQUENCE</scope>
    <source>
        <strain evidence="9">CBS 116005</strain>
    </source>
</reference>
<evidence type="ECO:0000313" key="10">
    <source>
        <dbReference type="Proteomes" id="UP000799436"/>
    </source>
</evidence>
<dbReference type="AlphaFoldDB" id="A0A6G1L8T8"/>
<dbReference type="Gene3D" id="3.50.50.60">
    <property type="entry name" value="FAD/NAD(P)-binding domain"/>
    <property type="match status" value="2"/>
</dbReference>
<evidence type="ECO:0000256" key="7">
    <source>
        <dbReference type="RuleBase" id="RU003968"/>
    </source>
</evidence>
<dbReference type="InterPro" id="IPR036188">
    <property type="entry name" value="FAD/NAD-bd_sf"/>
</dbReference>
<evidence type="ECO:0000313" key="9">
    <source>
        <dbReference type="EMBL" id="KAF2769255.1"/>
    </source>
</evidence>
<comment type="similarity">
    <text evidence="2 7">Belongs to the GMC oxidoreductase family.</text>
</comment>
<keyword evidence="3 7" id="KW-0285">Flavoprotein</keyword>
<evidence type="ECO:0000256" key="2">
    <source>
        <dbReference type="ARBA" id="ARBA00010790"/>
    </source>
</evidence>
<dbReference type="PIRSF" id="PIRSF000137">
    <property type="entry name" value="Alcohol_oxidase"/>
    <property type="match status" value="1"/>
</dbReference>
<proteinExistence type="inferred from homology"/>
<dbReference type="InterPro" id="IPR000172">
    <property type="entry name" value="GMC_OxRdtase_N"/>
</dbReference>
<protein>
    <submittedName>
        <fullName evidence="9">Alcohol oxidase</fullName>
    </submittedName>
</protein>
<dbReference type="Pfam" id="PF00732">
    <property type="entry name" value="GMC_oxred_N"/>
    <property type="match status" value="1"/>
</dbReference>
<dbReference type="InterPro" id="IPR012132">
    <property type="entry name" value="GMC_OxRdtase"/>
</dbReference>
<sequence>MSSTVALPAADFVICGGGTAGLVLAARLSEIPSVSAAVIEAGGDHSHDINVLAPGLLTSLYGNPEYDWGYESVPQAYMNGTVVDYPEGKQLGGSSAINYLAWTHASPRNIDNWGYLGNENWSWAELEPYYRKSEHFSSQTRRQGPVHNAYPHEWTPLDQAWPLTYDRLGLGMITDERDGLALGGYDVQRNINLHNNTKSYAATAYLNPVLYRKNLKIYTNALVIILSAGAIGSGENFQDHWLMNVGFEVVSRTFPTDDLANETIYNASYTEYVANRTGPLSWVSLGGGFLENISTSVRSTQSNASQPDLQSVLTLRDPLREHLFSRGNTHIQSSNASVYPLIHPNIFSHPTDLEILSIIILTGTNAGRIVMKACLTQAGAGPAQCCRETPAASLMRGSEYGTKRLRAIDASTFPLIPRGNLQGCAYVVAEQAADFVKERWAALVQ</sequence>
<accession>A0A6G1L8T8</accession>
<dbReference type="GO" id="GO:0050660">
    <property type="term" value="F:flavin adenine dinucleotide binding"/>
    <property type="evidence" value="ECO:0007669"/>
    <property type="project" value="InterPro"/>
</dbReference>
<feature type="domain" description="Glucose-methanol-choline oxidoreductase N-terminal" evidence="8">
    <location>
        <begin position="88"/>
        <end position="111"/>
    </location>
</feature>
<evidence type="ECO:0000256" key="1">
    <source>
        <dbReference type="ARBA" id="ARBA00001974"/>
    </source>
</evidence>
<name>A0A6G1L8T8_9PEZI</name>
<dbReference type="SUPFAM" id="SSF51905">
    <property type="entry name" value="FAD/NAD(P)-binding domain"/>
    <property type="match status" value="1"/>
</dbReference>
<dbReference type="EMBL" id="ML995835">
    <property type="protein sequence ID" value="KAF2769255.1"/>
    <property type="molecule type" value="Genomic_DNA"/>
</dbReference>
<evidence type="ECO:0000256" key="3">
    <source>
        <dbReference type="ARBA" id="ARBA00022630"/>
    </source>
</evidence>
<evidence type="ECO:0000256" key="6">
    <source>
        <dbReference type="PIRSR" id="PIRSR000137-2"/>
    </source>
</evidence>
<keyword evidence="10" id="KW-1185">Reference proteome</keyword>
<dbReference type="OrthoDB" id="269227at2759"/>
<evidence type="ECO:0000259" key="8">
    <source>
        <dbReference type="PROSITE" id="PS00623"/>
    </source>
</evidence>
<dbReference type="PANTHER" id="PTHR11552:SF201">
    <property type="entry name" value="GLUCOSE-METHANOL-CHOLINE OXIDOREDUCTASE N-TERMINAL DOMAIN-CONTAINING PROTEIN"/>
    <property type="match status" value="1"/>
</dbReference>
<dbReference type="SUPFAM" id="SSF54373">
    <property type="entry name" value="FAD-linked reductases, C-terminal domain"/>
    <property type="match status" value="1"/>
</dbReference>
<dbReference type="PANTHER" id="PTHR11552">
    <property type="entry name" value="GLUCOSE-METHANOL-CHOLINE GMC OXIDOREDUCTASE"/>
    <property type="match status" value="1"/>
</dbReference>
<organism evidence="9 10">
    <name type="scientific">Teratosphaeria nubilosa</name>
    <dbReference type="NCBI Taxonomy" id="161662"/>
    <lineage>
        <taxon>Eukaryota</taxon>
        <taxon>Fungi</taxon>
        <taxon>Dikarya</taxon>
        <taxon>Ascomycota</taxon>
        <taxon>Pezizomycotina</taxon>
        <taxon>Dothideomycetes</taxon>
        <taxon>Dothideomycetidae</taxon>
        <taxon>Mycosphaerellales</taxon>
        <taxon>Teratosphaeriaceae</taxon>
        <taxon>Teratosphaeria</taxon>
    </lineage>
</organism>
<keyword evidence="4 6" id="KW-0274">FAD</keyword>
<keyword evidence="5" id="KW-0560">Oxidoreductase</keyword>
<dbReference type="Gene3D" id="3.30.560.10">
    <property type="entry name" value="Glucose Oxidase, domain 3"/>
    <property type="match status" value="2"/>
</dbReference>
<gene>
    <name evidence="9" type="ORF">EJ03DRAFT_389423</name>
</gene>
<dbReference type="PROSITE" id="PS00623">
    <property type="entry name" value="GMC_OXRED_1"/>
    <property type="match status" value="1"/>
</dbReference>
<evidence type="ECO:0000256" key="4">
    <source>
        <dbReference type="ARBA" id="ARBA00022827"/>
    </source>
</evidence>
<comment type="cofactor">
    <cofactor evidence="1 6">
        <name>FAD</name>
        <dbReference type="ChEBI" id="CHEBI:57692"/>
    </cofactor>
</comment>
<dbReference type="GO" id="GO:0016614">
    <property type="term" value="F:oxidoreductase activity, acting on CH-OH group of donors"/>
    <property type="evidence" value="ECO:0007669"/>
    <property type="project" value="InterPro"/>
</dbReference>
<evidence type="ECO:0000256" key="5">
    <source>
        <dbReference type="ARBA" id="ARBA00023002"/>
    </source>
</evidence>